<keyword evidence="12" id="KW-1185">Reference proteome</keyword>
<proteinExistence type="predicted"/>
<evidence type="ECO:0000259" key="9">
    <source>
        <dbReference type="Pfam" id="PF20467"/>
    </source>
</evidence>
<dbReference type="InterPro" id="IPR050953">
    <property type="entry name" value="N4_N6_ade-DNA_methylase"/>
</dbReference>
<dbReference type="InterPro" id="IPR046820">
    <property type="entry name" value="MmeI_TRD"/>
</dbReference>
<feature type="domain" description="MmeI-like N-terminal" evidence="6">
    <location>
        <begin position="1"/>
        <end position="156"/>
    </location>
</feature>
<name>A0A1M5M0S5_9FLAO</name>
<dbReference type="InterPro" id="IPR046817">
    <property type="entry name" value="MmeI_N"/>
</dbReference>
<keyword evidence="2 11" id="KW-0489">Methyltransferase</keyword>
<dbReference type="Proteomes" id="UP000184516">
    <property type="component" value="Unassembled WGS sequence"/>
</dbReference>
<evidence type="ECO:0000259" key="10">
    <source>
        <dbReference type="Pfam" id="PF20473"/>
    </source>
</evidence>
<evidence type="ECO:0000313" key="11">
    <source>
        <dbReference type="EMBL" id="SHG70942.1"/>
    </source>
</evidence>
<dbReference type="InterPro" id="IPR029063">
    <property type="entry name" value="SAM-dependent_MTases_sf"/>
</dbReference>
<evidence type="ECO:0000259" key="7">
    <source>
        <dbReference type="Pfam" id="PF20465"/>
    </source>
</evidence>
<evidence type="ECO:0000259" key="6">
    <source>
        <dbReference type="Pfam" id="PF20464"/>
    </source>
</evidence>
<dbReference type="InterPro" id="IPR046819">
    <property type="entry name" value="MmeI_hel"/>
</dbReference>
<evidence type="ECO:0000256" key="5">
    <source>
        <dbReference type="SAM" id="Coils"/>
    </source>
</evidence>
<feature type="coiled-coil region" evidence="5">
    <location>
        <begin position="311"/>
        <end position="338"/>
    </location>
</feature>
<keyword evidence="5" id="KW-0175">Coiled coil</keyword>
<protein>
    <recommendedName>
        <fullName evidence="1">site-specific DNA-methyltransferase (adenine-specific)</fullName>
        <ecNumber evidence="1">2.1.1.72</ecNumber>
    </recommendedName>
</protein>
<keyword evidence="3" id="KW-0808">Transferase</keyword>
<feature type="domain" description="MmeI-like DNA-methyltransferase" evidence="10">
    <location>
        <begin position="320"/>
        <end position="590"/>
    </location>
</feature>
<dbReference type="Pfam" id="PF20467">
    <property type="entry name" value="MmeI_C"/>
    <property type="match status" value="1"/>
</dbReference>
<dbReference type="GO" id="GO:0009007">
    <property type="term" value="F:site-specific DNA-methyltransferase (adenine-specific) activity"/>
    <property type="evidence" value="ECO:0007669"/>
    <property type="project" value="UniProtKB-EC"/>
</dbReference>
<dbReference type="GO" id="GO:0032259">
    <property type="term" value="P:methylation"/>
    <property type="evidence" value="ECO:0007669"/>
    <property type="project" value="UniProtKB-KW"/>
</dbReference>
<evidence type="ECO:0000313" key="12">
    <source>
        <dbReference type="Proteomes" id="UP000184516"/>
    </source>
</evidence>
<dbReference type="EMBL" id="FQWB01000006">
    <property type="protein sequence ID" value="SHG70942.1"/>
    <property type="molecule type" value="Genomic_DNA"/>
</dbReference>
<dbReference type="OrthoDB" id="32195at2"/>
<dbReference type="Pfam" id="PF20473">
    <property type="entry name" value="MmeI_Mtase"/>
    <property type="match status" value="1"/>
</dbReference>
<dbReference type="RefSeq" id="WP_073371261.1">
    <property type="nucleotide sequence ID" value="NZ_FQWB01000006.1"/>
</dbReference>
<evidence type="ECO:0000259" key="8">
    <source>
        <dbReference type="Pfam" id="PF20466"/>
    </source>
</evidence>
<evidence type="ECO:0000256" key="2">
    <source>
        <dbReference type="ARBA" id="ARBA00022603"/>
    </source>
</evidence>
<dbReference type="EC" id="2.1.1.72" evidence="1"/>
<gene>
    <name evidence="11" type="ORF">SAMN05443549_1064</name>
</gene>
<dbReference type="Pfam" id="PF20465">
    <property type="entry name" value="MmeI_hel"/>
    <property type="match status" value="1"/>
</dbReference>
<dbReference type="SUPFAM" id="SSF53335">
    <property type="entry name" value="S-adenosyl-L-methionine-dependent methyltransferases"/>
    <property type="match status" value="1"/>
</dbReference>
<dbReference type="Pfam" id="PF20464">
    <property type="entry name" value="MmeI_N"/>
    <property type="match status" value="1"/>
</dbReference>
<dbReference type="PANTHER" id="PTHR33841:SF1">
    <property type="entry name" value="DNA METHYLTRANSFERASE A"/>
    <property type="match status" value="1"/>
</dbReference>
<dbReference type="Pfam" id="PF20466">
    <property type="entry name" value="MmeI_TRD"/>
    <property type="match status" value="1"/>
</dbReference>
<sequence length="909" mass="104189">MNIAQIESNLQNLIASYTNETFIYEFLLAYGLPKASITRLQKGNLNLSKIEGEISWKKKVFFKPVFNQDLHLSISEIKNTLKQEQRFVIVTDFNILLAIDTKTSDSLDIDFTALPKHFDFFLPWAGMEKATHQNENPADVKAAEKMAKLFDEIKKDNPDNSPEFIHGLNVFLSRLLFCYFAEDTGIFEKNLFTHSIQNHTQTDGSDLSDYLDKMFEVMNTPSGVRNNLPVYLDAFPYVNGGLFQNKHKAPVFTRRSRQAVLDSGEQNWEAINPDIFGSMFQAVISIDQRGSLGQHYTSVPNIMKVIEPLFLNDLKEEFDVAKSNIKKLNALLSRLQNIKIFDPACGSGNFLIIAYKELRRLEMEILNELNILNGKSGSGSLDFGSDFLSNITLNNFYGIELDDFAYEVAKLALWLAEHQMNQEFFKAFGKTTPTLPLKDAGQITQGNACRLDWESVCPKNINASTELAEVYILGNPPYLGSSMQNAEQKEDMRLVFNNNENYKKQDYISCWFYKAALFLNENCCFSFVTTNSVCQGTQVEMTWPLIFNLNLEIFFAHKDFKWSNSAKDKAAVICSIIGVRTKSNKAKYLFTDTIQKKANNINAYLINSSDTIVGKRTLPLSSFPKMTSGNKPLDGGNLVLTGEEKEAILSNYPNSEKFIKKFIGAFEYINGAERWCLWILDENLNEALTIPPIKERIEKVKFFRTNGGNNAKNKVDSSHRFEFCNEAKNSQIIVPRVSSIRRKYIPLGFLEVDTIIADSAQVIFEAEPFVFSLLNSMMHMVWVDVTAGRLKSDYRYSSFFSYHTFPFPKISDSQKQELEQCVFRILEERENHSEKTLAQLYDPEKMPEGLREAHHLNDLAVERCYRSKPFESDEERLEYLFKLYEKMIAEEKEKGTLFKEEKKAKKVKK</sequence>
<dbReference type="Gene3D" id="3.40.50.150">
    <property type="entry name" value="Vaccinia Virus protein VP39"/>
    <property type="match status" value="1"/>
</dbReference>
<comment type="catalytic activity">
    <reaction evidence="4">
        <text>a 2'-deoxyadenosine in DNA + S-adenosyl-L-methionine = an N(6)-methyl-2'-deoxyadenosine in DNA + S-adenosyl-L-homocysteine + H(+)</text>
        <dbReference type="Rhea" id="RHEA:15197"/>
        <dbReference type="Rhea" id="RHEA-COMP:12418"/>
        <dbReference type="Rhea" id="RHEA-COMP:12419"/>
        <dbReference type="ChEBI" id="CHEBI:15378"/>
        <dbReference type="ChEBI" id="CHEBI:57856"/>
        <dbReference type="ChEBI" id="CHEBI:59789"/>
        <dbReference type="ChEBI" id="CHEBI:90615"/>
        <dbReference type="ChEBI" id="CHEBI:90616"/>
        <dbReference type="EC" id="2.1.1.72"/>
    </reaction>
</comment>
<organism evidence="11 12">
    <name type="scientific">Flavobacterium fluvii</name>
    <dbReference type="NCBI Taxonomy" id="468056"/>
    <lineage>
        <taxon>Bacteria</taxon>
        <taxon>Pseudomonadati</taxon>
        <taxon>Bacteroidota</taxon>
        <taxon>Flavobacteriia</taxon>
        <taxon>Flavobacteriales</taxon>
        <taxon>Flavobacteriaceae</taxon>
        <taxon>Flavobacterium</taxon>
    </lineage>
</organism>
<dbReference type="InterPro" id="IPR046818">
    <property type="entry name" value="MmeI_C"/>
</dbReference>
<dbReference type="STRING" id="468056.SAMN05443549_1064"/>
<evidence type="ECO:0000256" key="3">
    <source>
        <dbReference type="ARBA" id="ARBA00022679"/>
    </source>
</evidence>
<reference evidence="12" key="1">
    <citation type="submission" date="2016-11" db="EMBL/GenBank/DDBJ databases">
        <authorList>
            <person name="Varghese N."/>
            <person name="Submissions S."/>
        </authorList>
    </citation>
    <scope>NUCLEOTIDE SEQUENCE [LARGE SCALE GENOMIC DNA]</scope>
    <source>
        <strain evidence="12">DSM 19978</strain>
    </source>
</reference>
<feature type="domain" description="MmeI-like helicase spacer" evidence="7">
    <location>
        <begin position="166"/>
        <end position="243"/>
    </location>
</feature>
<dbReference type="AlphaFoldDB" id="A0A1M5M0S5"/>
<dbReference type="InterPro" id="IPR046816">
    <property type="entry name" value="MmeI_Mtase"/>
</dbReference>
<accession>A0A1M5M0S5</accession>
<feature type="domain" description="MmeI-like target recognition" evidence="8">
    <location>
        <begin position="609"/>
        <end position="810"/>
    </location>
</feature>
<evidence type="ECO:0000256" key="1">
    <source>
        <dbReference type="ARBA" id="ARBA00011900"/>
    </source>
</evidence>
<feature type="domain" description="MmeI-like C-terminal" evidence="9">
    <location>
        <begin position="811"/>
        <end position="888"/>
    </location>
</feature>
<evidence type="ECO:0000256" key="4">
    <source>
        <dbReference type="ARBA" id="ARBA00047942"/>
    </source>
</evidence>
<dbReference type="PANTHER" id="PTHR33841">
    <property type="entry name" value="DNA METHYLTRANSFERASE YEEA-RELATED"/>
    <property type="match status" value="1"/>
</dbReference>